<feature type="domain" description="SGF29 C-terminal" evidence="7">
    <location>
        <begin position="180"/>
        <end position="325"/>
    </location>
</feature>
<comment type="subcellular location">
    <subcellularLocation>
        <location evidence="1">Nucleus</location>
    </subcellularLocation>
</comment>
<name>A0A2B4RCQ1_STYPI</name>
<dbReference type="Proteomes" id="UP000225706">
    <property type="component" value="Unassembled WGS sequence"/>
</dbReference>
<evidence type="ECO:0000259" key="7">
    <source>
        <dbReference type="PROSITE" id="PS51518"/>
    </source>
</evidence>
<dbReference type="PANTHER" id="PTHR21539:SF0">
    <property type="entry name" value="SAGA-ASSOCIATED FACTOR 29"/>
    <property type="match status" value="1"/>
</dbReference>
<keyword evidence="5" id="KW-0539">Nucleus</keyword>
<dbReference type="Pfam" id="PF07039">
    <property type="entry name" value="SGF29_Tudor"/>
    <property type="match status" value="1"/>
</dbReference>
<dbReference type="PROSITE" id="PS51518">
    <property type="entry name" value="SGF29_C"/>
    <property type="match status" value="1"/>
</dbReference>
<keyword evidence="3" id="KW-0175">Coiled coil</keyword>
<dbReference type="Gene3D" id="2.30.30.140">
    <property type="match status" value="2"/>
</dbReference>
<dbReference type="EMBL" id="LSMT01000829">
    <property type="protein sequence ID" value="PFX14158.1"/>
    <property type="molecule type" value="Genomic_DNA"/>
</dbReference>
<comment type="caution">
    <text evidence="8">The sequence shown here is derived from an EMBL/GenBank/DDBJ whole genome shotgun (WGS) entry which is preliminary data.</text>
</comment>
<dbReference type="InterPro" id="IPR010750">
    <property type="entry name" value="SGF29_tudor-like_dom"/>
</dbReference>
<dbReference type="InterPro" id="IPR047288">
    <property type="entry name" value="Tudor_SGF29_rpt1"/>
</dbReference>
<dbReference type="FunFam" id="2.30.30.140:FF:000029">
    <property type="entry name" value="SAGA-associated factor 29 homolog"/>
    <property type="match status" value="1"/>
</dbReference>
<accession>A0A2B4RCQ1</accession>
<dbReference type="PANTHER" id="PTHR21539">
    <property type="entry name" value="SAGA-ASSOCIATED FACTOR 29"/>
    <property type="match status" value="1"/>
</dbReference>
<protein>
    <submittedName>
        <fullName evidence="8">SAGA-associated factor 29-like</fullName>
    </submittedName>
</protein>
<evidence type="ECO:0000256" key="1">
    <source>
        <dbReference type="ARBA" id="ARBA00004123"/>
    </source>
</evidence>
<dbReference type="STRING" id="50429.A0A2B4RCQ1"/>
<feature type="region of interest" description="Disordered" evidence="6">
    <location>
        <begin position="1"/>
        <end position="36"/>
    </location>
</feature>
<evidence type="ECO:0000256" key="5">
    <source>
        <dbReference type="ARBA" id="ARBA00023242"/>
    </source>
</evidence>
<feature type="compositionally biased region" description="Low complexity" evidence="6">
    <location>
        <begin position="13"/>
        <end position="35"/>
    </location>
</feature>
<reference evidence="9" key="1">
    <citation type="journal article" date="2017" name="bioRxiv">
        <title>Comparative analysis of the genomes of Stylophora pistillata and Acropora digitifera provides evidence for extensive differences between species of corals.</title>
        <authorList>
            <person name="Voolstra C.R."/>
            <person name="Li Y."/>
            <person name="Liew Y.J."/>
            <person name="Baumgarten S."/>
            <person name="Zoccola D."/>
            <person name="Flot J.-F."/>
            <person name="Tambutte S."/>
            <person name="Allemand D."/>
            <person name="Aranda M."/>
        </authorList>
    </citation>
    <scope>NUCLEOTIDE SEQUENCE [LARGE SCALE GENOMIC DNA]</scope>
</reference>
<evidence type="ECO:0000256" key="3">
    <source>
        <dbReference type="ARBA" id="ARBA00023054"/>
    </source>
</evidence>
<keyword evidence="2" id="KW-0805">Transcription regulation</keyword>
<dbReference type="GO" id="GO:0140672">
    <property type="term" value="C:ATAC complex"/>
    <property type="evidence" value="ECO:0007669"/>
    <property type="project" value="UniProtKB-ARBA"/>
</dbReference>
<dbReference type="FunFam" id="2.30.30.140:FF:000026">
    <property type="entry name" value="SAGA-associated factor 29 homolog"/>
    <property type="match status" value="1"/>
</dbReference>
<organism evidence="8 9">
    <name type="scientific">Stylophora pistillata</name>
    <name type="common">Smooth cauliflower coral</name>
    <dbReference type="NCBI Taxonomy" id="50429"/>
    <lineage>
        <taxon>Eukaryota</taxon>
        <taxon>Metazoa</taxon>
        <taxon>Cnidaria</taxon>
        <taxon>Anthozoa</taxon>
        <taxon>Hexacorallia</taxon>
        <taxon>Scleractinia</taxon>
        <taxon>Astrocoeniina</taxon>
        <taxon>Pocilloporidae</taxon>
        <taxon>Stylophora</taxon>
    </lineage>
</organism>
<dbReference type="CDD" id="cd20393">
    <property type="entry name" value="Tudor_SGF29_rpt1"/>
    <property type="match status" value="1"/>
</dbReference>
<evidence type="ECO:0000256" key="2">
    <source>
        <dbReference type="ARBA" id="ARBA00023015"/>
    </source>
</evidence>
<evidence type="ECO:0000313" key="8">
    <source>
        <dbReference type="EMBL" id="PFX14158.1"/>
    </source>
</evidence>
<dbReference type="GO" id="GO:0000124">
    <property type="term" value="C:SAGA complex"/>
    <property type="evidence" value="ECO:0007669"/>
    <property type="project" value="InterPro"/>
</dbReference>
<keyword evidence="4" id="KW-0804">Transcription</keyword>
<dbReference type="InterPro" id="IPR037802">
    <property type="entry name" value="SGF29"/>
</dbReference>
<evidence type="ECO:0000256" key="4">
    <source>
        <dbReference type="ARBA" id="ARBA00023163"/>
    </source>
</evidence>
<evidence type="ECO:0000256" key="6">
    <source>
        <dbReference type="SAM" id="MobiDB-lite"/>
    </source>
</evidence>
<sequence length="325" mass="36229">MRSNMRRSRNPTSSSASQASSLATGSSNNSNNGNTVPSLLKELHALVLQIQEQRTQSEQNLSTIAKTHEKMKTEVKVSSYFKSKLRGLYKTAGTDAETEVEIIKKALDKIASIKALRNDRRIVRGGSSRLGNQETGEPRKVMRRGVLMTMLQQAALQLPMWMGKASETPPPLCGCIQAEPNYVAQQGDHVAARVRTPDGEEQLILAEIVSFNPSSNKYDVDDIDEEAGRNGKERHHLSRRRVIPLPKMKANPVTHPQALFQADQIVMALYPQTTCFYKAVIYEPPSRPQDDYSVSFEDTSYADGFAPPLNVPQRYVVASKETKKR</sequence>
<dbReference type="AlphaFoldDB" id="A0A2B4RCQ1"/>
<keyword evidence="9" id="KW-1185">Reference proteome</keyword>
<dbReference type="OrthoDB" id="10265994at2759"/>
<evidence type="ECO:0000313" key="9">
    <source>
        <dbReference type="Proteomes" id="UP000225706"/>
    </source>
</evidence>
<dbReference type="CDD" id="cd20394">
    <property type="entry name" value="Tudor_SGF29_rpt2"/>
    <property type="match status" value="1"/>
</dbReference>
<dbReference type="InterPro" id="IPR047287">
    <property type="entry name" value="Tudor_SGF29_rpt2"/>
</dbReference>
<dbReference type="GO" id="GO:0005634">
    <property type="term" value="C:nucleus"/>
    <property type="evidence" value="ECO:0007669"/>
    <property type="project" value="UniProtKB-SubCell"/>
</dbReference>
<gene>
    <name evidence="8" type="primary">CCDC101</name>
    <name evidence="8" type="ORF">AWC38_SpisGene21709</name>
</gene>
<proteinExistence type="predicted"/>